<organism evidence="1 2">
    <name type="scientific">Geothermobacter ehrlichii</name>
    <dbReference type="NCBI Taxonomy" id="213224"/>
    <lineage>
        <taxon>Bacteria</taxon>
        <taxon>Pseudomonadati</taxon>
        <taxon>Thermodesulfobacteriota</taxon>
        <taxon>Desulfuromonadia</taxon>
        <taxon>Desulfuromonadales</taxon>
        <taxon>Geothermobacteraceae</taxon>
        <taxon>Geothermobacter</taxon>
    </lineage>
</organism>
<comment type="caution">
    <text evidence="1">The sequence shown here is derived from an EMBL/GenBank/DDBJ whole genome shotgun (WGS) entry which is preliminary data.</text>
</comment>
<gene>
    <name evidence="1" type="ORF">EDC39_107148</name>
</gene>
<evidence type="ECO:0000313" key="2">
    <source>
        <dbReference type="Proteomes" id="UP000324159"/>
    </source>
</evidence>
<dbReference type="Proteomes" id="UP000324159">
    <property type="component" value="Unassembled WGS sequence"/>
</dbReference>
<reference evidence="1 2" key="1">
    <citation type="submission" date="2019-07" db="EMBL/GenBank/DDBJ databases">
        <title>Genomic Encyclopedia of Type Strains, Phase IV (KMG-IV): sequencing the most valuable type-strain genomes for metagenomic binning, comparative biology and taxonomic classification.</title>
        <authorList>
            <person name="Goeker M."/>
        </authorList>
    </citation>
    <scope>NUCLEOTIDE SEQUENCE [LARGE SCALE GENOMIC DNA]</scope>
    <source>
        <strain evidence="1 2">SS015</strain>
    </source>
</reference>
<proteinExistence type="predicted"/>
<keyword evidence="2" id="KW-1185">Reference proteome</keyword>
<dbReference type="EMBL" id="VNIB01000007">
    <property type="protein sequence ID" value="TYO98347.1"/>
    <property type="molecule type" value="Genomic_DNA"/>
</dbReference>
<protein>
    <submittedName>
        <fullName evidence="1">Uncharacterized protein</fullName>
    </submittedName>
</protein>
<name>A0A5D3WJY0_9BACT</name>
<dbReference type="AlphaFoldDB" id="A0A5D3WJY0"/>
<evidence type="ECO:0000313" key="1">
    <source>
        <dbReference type="EMBL" id="TYO98347.1"/>
    </source>
</evidence>
<sequence>MITTELINGCIELEVDLVDAVNERNRQLFPEPLPAQAISKPIRETKAKKSPLATTGAIVQPVPREPQILCHLPCRSLQSFRQWRRINQLAVIICQCDDIDVSGGAHDQFGSYQGGSATNHQIEIRSTRYNQAPVQ</sequence>
<accession>A0A5D3WJY0</accession>